<dbReference type="SUPFAM" id="SSF56935">
    <property type="entry name" value="Porins"/>
    <property type="match status" value="1"/>
</dbReference>
<dbReference type="Gene3D" id="2.40.160.60">
    <property type="entry name" value="Outer membrane protein transport protein (OMPP1/FadL/TodX)"/>
    <property type="match status" value="1"/>
</dbReference>
<dbReference type="NCBIfam" id="NF033709">
    <property type="entry name" value="PorV_fam"/>
    <property type="match status" value="1"/>
</dbReference>
<reference evidence="2" key="1">
    <citation type="journal article" date="2020" name="mSystems">
        <title>Genome- and Community-Level Interaction Insights into Carbon Utilization and Element Cycling Functions of Hydrothermarchaeota in Hydrothermal Sediment.</title>
        <authorList>
            <person name="Zhou Z."/>
            <person name="Liu Y."/>
            <person name="Xu W."/>
            <person name="Pan J."/>
            <person name="Luo Z.H."/>
            <person name="Li M."/>
        </authorList>
    </citation>
    <scope>NUCLEOTIDE SEQUENCE [LARGE SCALE GENOMIC DNA]</scope>
    <source>
        <strain evidence="2">HyVt-76</strain>
    </source>
</reference>
<dbReference type="AlphaFoldDB" id="A0A7V5LJP7"/>
<dbReference type="Proteomes" id="UP000886111">
    <property type="component" value="Unassembled WGS sequence"/>
</dbReference>
<feature type="domain" description="Type IX secretion system protein PorV" evidence="1">
    <location>
        <begin position="28"/>
        <end position="234"/>
    </location>
</feature>
<dbReference type="InterPro" id="IPR045741">
    <property type="entry name" value="PorV"/>
</dbReference>
<comment type="caution">
    <text evidence="2">The sequence shown here is derived from an EMBL/GenBank/DDBJ whole genome shotgun (WGS) entry which is preliminary data.</text>
</comment>
<dbReference type="EMBL" id="DRTD01000291">
    <property type="protein sequence ID" value="HHE54913.1"/>
    <property type="molecule type" value="Genomic_DNA"/>
</dbReference>
<organism evidence="2">
    <name type="scientific">Caldithrix abyssi</name>
    <dbReference type="NCBI Taxonomy" id="187145"/>
    <lineage>
        <taxon>Bacteria</taxon>
        <taxon>Pseudomonadati</taxon>
        <taxon>Calditrichota</taxon>
        <taxon>Calditrichia</taxon>
        <taxon>Calditrichales</taxon>
        <taxon>Calditrichaceae</taxon>
        <taxon>Caldithrix</taxon>
    </lineage>
</organism>
<evidence type="ECO:0000313" key="2">
    <source>
        <dbReference type="EMBL" id="HHE54913.1"/>
    </source>
</evidence>
<proteinExistence type="predicted"/>
<evidence type="ECO:0000259" key="1">
    <source>
        <dbReference type="Pfam" id="PF19572"/>
    </source>
</evidence>
<accession>A0A7V5LJP7</accession>
<dbReference type="Pfam" id="PF19572">
    <property type="entry name" value="PorV"/>
    <property type="match status" value="1"/>
</dbReference>
<gene>
    <name evidence="2" type="ORF">ENL21_03965</name>
</gene>
<sequence>MRALKFIVFFVLTVIHFLLAQYERPGSSTAQFLKISVSPRASALGDAYIAVVNDAEAVTYNAAALATIEGINVNFNHTEWLAGINHEFFSIAKNFNNQIGAIALSFIGLYTDEMEVRTPLRPEGTGETFFSGNYQIALTYARRLTNHVHFGLTGQYIYMKLYDQFTASVEAINIAVLYKTNFHGFNFGMQISNFGSDITFVNEGYPLPTNFTFGLCFNPVTNDNHQVLVSMAAAKPNDGAPIWSMGLEYEILRMVSLRIGKKFADNLENGIAFGLGIKFMLEEKLFHFDYSFSDYQDLGSISRVGVGFTF</sequence>
<name>A0A7V5LJP7_CALAY</name>
<protein>
    <submittedName>
        <fullName evidence="2">PorV/PorQ family protein</fullName>
    </submittedName>
</protein>